<gene>
    <name evidence="1" type="ORF">G2W53_036965</name>
</gene>
<dbReference type="Proteomes" id="UP000634136">
    <property type="component" value="Unassembled WGS sequence"/>
</dbReference>
<comment type="caution">
    <text evidence="1">The sequence shown here is derived from an EMBL/GenBank/DDBJ whole genome shotgun (WGS) entry which is preliminary data.</text>
</comment>
<name>A0A834SV08_9FABA</name>
<organism evidence="1 2">
    <name type="scientific">Senna tora</name>
    <dbReference type="NCBI Taxonomy" id="362788"/>
    <lineage>
        <taxon>Eukaryota</taxon>
        <taxon>Viridiplantae</taxon>
        <taxon>Streptophyta</taxon>
        <taxon>Embryophyta</taxon>
        <taxon>Tracheophyta</taxon>
        <taxon>Spermatophyta</taxon>
        <taxon>Magnoliopsida</taxon>
        <taxon>eudicotyledons</taxon>
        <taxon>Gunneridae</taxon>
        <taxon>Pentapetalae</taxon>
        <taxon>rosids</taxon>
        <taxon>fabids</taxon>
        <taxon>Fabales</taxon>
        <taxon>Fabaceae</taxon>
        <taxon>Caesalpinioideae</taxon>
        <taxon>Cassia clade</taxon>
        <taxon>Senna</taxon>
    </lineage>
</organism>
<sequence length="38" mass="4263">MGVDHRVRDRWSLFFTNKGRGVRGDVRGGLKSLAFLAS</sequence>
<dbReference type="EMBL" id="JAAIUW010000011">
    <property type="protein sequence ID" value="KAF7810222.1"/>
    <property type="molecule type" value="Genomic_DNA"/>
</dbReference>
<evidence type="ECO:0000313" key="2">
    <source>
        <dbReference type="Proteomes" id="UP000634136"/>
    </source>
</evidence>
<reference evidence="1" key="1">
    <citation type="submission" date="2020-09" db="EMBL/GenBank/DDBJ databases">
        <title>Genome-Enabled Discovery of Anthraquinone Biosynthesis in Senna tora.</title>
        <authorList>
            <person name="Kang S.-H."/>
            <person name="Pandey R.P."/>
            <person name="Lee C.-M."/>
            <person name="Sim J.-S."/>
            <person name="Jeong J.-T."/>
            <person name="Choi B.-S."/>
            <person name="Jung M."/>
            <person name="Ginzburg D."/>
            <person name="Zhao K."/>
            <person name="Won S.Y."/>
            <person name="Oh T.-J."/>
            <person name="Yu Y."/>
            <person name="Kim N.-H."/>
            <person name="Lee O.R."/>
            <person name="Lee T.-H."/>
            <person name="Bashyal P."/>
            <person name="Kim T.-S."/>
            <person name="Lee W.-H."/>
            <person name="Kawkins C."/>
            <person name="Kim C.-K."/>
            <person name="Kim J.S."/>
            <person name="Ahn B.O."/>
            <person name="Rhee S.Y."/>
            <person name="Sohng J.K."/>
        </authorList>
    </citation>
    <scope>NUCLEOTIDE SEQUENCE</scope>
    <source>
        <tissue evidence="1">Leaf</tissue>
    </source>
</reference>
<keyword evidence="2" id="KW-1185">Reference proteome</keyword>
<evidence type="ECO:0000313" key="1">
    <source>
        <dbReference type="EMBL" id="KAF7810222.1"/>
    </source>
</evidence>
<proteinExistence type="predicted"/>
<dbReference type="AlphaFoldDB" id="A0A834SV08"/>
<accession>A0A834SV08</accession>
<protein>
    <submittedName>
        <fullName evidence="1">Uncharacterized protein</fullName>
    </submittedName>
</protein>